<keyword evidence="7 14" id="KW-0067">ATP-binding</keyword>
<keyword evidence="11 14" id="KW-0139">CF(1)</keyword>
<evidence type="ECO:0000256" key="14">
    <source>
        <dbReference type="HAMAP-Rule" id="MF_01346"/>
    </source>
</evidence>
<dbReference type="Gene3D" id="2.40.30.20">
    <property type="match status" value="1"/>
</dbReference>
<feature type="domain" description="ATPase F1/V1/A1 complex alpha/beta subunit nucleotide-binding" evidence="15">
    <location>
        <begin position="149"/>
        <end position="364"/>
    </location>
</feature>
<dbReference type="Proteomes" id="UP001202961">
    <property type="component" value="Unassembled WGS sequence"/>
</dbReference>
<keyword evidence="18" id="KW-1185">Reference proteome</keyword>
<keyword evidence="8 14" id="KW-1278">Translocase</keyword>
<reference evidence="17 18" key="1">
    <citation type="journal article" date="2022" name="Syst. Appl. Microbiol.">
        <title>Rhodopirellula aestuarii sp. nov., a novel member of the genus Rhodopirellula isolated from brackish sediments collected in the Tagus River estuary, Portugal.</title>
        <authorList>
            <person name="Vitorino I.R."/>
            <person name="Klimek D."/>
            <person name="Calusinska M."/>
            <person name="Lobo-da-Cunha A."/>
            <person name="Vasconcelos V."/>
            <person name="Lage O.M."/>
        </authorList>
    </citation>
    <scope>NUCLEOTIDE SEQUENCE [LARGE SCALE GENOMIC DNA]</scope>
    <source>
        <strain evidence="17 18">ICT_H3.1</strain>
    </source>
</reference>
<proteinExistence type="inferred from homology"/>
<evidence type="ECO:0000259" key="15">
    <source>
        <dbReference type="Pfam" id="PF00006"/>
    </source>
</evidence>
<gene>
    <name evidence="14" type="primary">atpA</name>
    <name evidence="17" type="ORF">NB063_18225</name>
</gene>
<keyword evidence="6 14" id="KW-0375">Hydrogen ion transport</keyword>
<evidence type="ECO:0000256" key="5">
    <source>
        <dbReference type="ARBA" id="ARBA00022741"/>
    </source>
</evidence>
<dbReference type="InterPro" id="IPR000793">
    <property type="entry name" value="ATP_synth_asu_C"/>
</dbReference>
<dbReference type="Pfam" id="PF00306">
    <property type="entry name" value="ATP-synt_ab_C"/>
    <property type="match status" value="1"/>
</dbReference>
<comment type="subunit">
    <text evidence="13">F-type ATPases have 2 components, CF(1) - the catalytic core - and CF(0) - the membrane proton channel. CF(1) has five subunits: alpha(3), beta(3), gamma(1), delta(1), epsilon(1). CF(0) has four main subunits: a(1), b(1), b'(1) and c(9-12).</text>
</comment>
<comment type="caution">
    <text evidence="14">Lacks conserved residue(s) required for the propagation of feature annotation.</text>
</comment>
<feature type="site" description="Required for activity" evidence="14">
    <location>
        <position position="362"/>
    </location>
</feature>
<dbReference type="Gene3D" id="3.40.50.300">
    <property type="entry name" value="P-loop containing nucleotide triphosphate hydrolases"/>
    <property type="match status" value="1"/>
</dbReference>
<keyword evidence="12 14" id="KW-0066">ATP synthesis</keyword>
<dbReference type="InterPro" id="IPR005294">
    <property type="entry name" value="ATP_synth_F1_asu"/>
</dbReference>
<dbReference type="SUPFAM" id="SSF47917">
    <property type="entry name" value="C-terminal domain of alpha and beta subunits of F1 ATP synthase"/>
    <property type="match status" value="1"/>
</dbReference>
<dbReference type="SUPFAM" id="SSF52540">
    <property type="entry name" value="P-loop containing nucleoside triphosphate hydrolases"/>
    <property type="match status" value="1"/>
</dbReference>
<dbReference type="InterPro" id="IPR000194">
    <property type="entry name" value="ATPase_F1/V1/A1_a/bsu_nucl-bd"/>
</dbReference>
<evidence type="ECO:0000313" key="18">
    <source>
        <dbReference type="Proteomes" id="UP001202961"/>
    </source>
</evidence>
<dbReference type="RefSeq" id="WP_250930184.1">
    <property type="nucleotide sequence ID" value="NZ_JAMQBK010000047.1"/>
</dbReference>
<evidence type="ECO:0000259" key="16">
    <source>
        <dbReference type="Pfam" id="PF00306"/>
    </source>
</evidence>
<comment type="caution">
    <text evidence="17">The sequence shown here is derived from an EMBL/GenBank/DDBJ whole genome shotgun (WGS) entry which is preliminary data.</text>
</comment>
<dbReference type="CDD" id="cd01132">
    <property type="entry name" value="F1-ATPase_alpha_CD"/>
    <property type="match status" value="1"/>
</dbReference>
<evidence type="ECO:0000256" key="11">
    <source>
        <dbReference type="ARBA" id="ARBA00023196"/>
    </source>
</evidence>
<dbReference type="InterPro" id="IPR036121">
    <property type="entry name" value="ATPase_F1/V1/A1_a/bsu_N_sf"/>
</dbReference>
<dbReference type="SUPFAM" id="SSF50615">
    <property type="entry name" value="N-terminal domain of alpha and beta subunits of F1 ATP synthase"/>
    <property type="match status" value="1"/>
</dbReference>
<dbReference type="NCBIfam" id="NF009884">
    <property type="entry name" value="PRK13343.1"/>
    <property type="match status" value="1"/>
</dbReference>
<comment type="function">
    <text evidence="1 14">Produces ATP from ADP in the presence of a proton gradient across the membrane. The alpha chain is a regulatory subunit.</text>
</comment>
<dbReference type="PANTHER" id="PTHR48082">
    <property type="entry name" value="ATP SYNTHASE SUBUNIT ALPHA, MITOCHONDRIAL"/>
    <property type="match status" value="1"/>
</dbReference>
<evidence type="ECO:0000256" key="13">
    <source>
        <dbReference type="ARBA" id="ARBA00026013"/>
    </source>
</evidence>
<dbReference type="InterPro" id="IPR033732">
    <property type="entry name" value="ATP_synth_F1_a_nt-bd_dom"/>
</dbReference>
<evidence type="ECO:0000256" key="9">
    <source>
        <dbReference type="ARBA" id="ARBA00023065"/>
    </source>
</evidence>
<evidence type="ECO:0000313" key="17">
    <source>
        <dbReference type="EMBL" id="MCM2372551.1"/>
    </source>
</evidence>
<comment type="similarity">
    <text evidence="3 14">Belongs to the ATPase alpha/beta chains family.</text>
</comment>
<evidence type="ECO:0000256" key="1">
    <source>
        <dbReference type="ARBA" id="ARBA00003784"/>
    </source>
</evidence>
<evidence type="ECO:0000256" key="4">
    <source>
        <dbReference type="ARBA" id="ARBA00022448"/>
    </source>
</evidence>
<keyword evidence="14" id="KW-1003">Cell membrane</keyword>
<comment type="catalytic activity">
    <reaction evidence="14">
        <text>ATP + H2O + 4 H(+)(in) = ADP + phosphate + 5 H(+)(out)</text>
        <dbReference type="Rhea" id="RHEA:57720"/>
        <dbReference type="ChEBI" id="CHEBI:15377"/>
        <dbReference type="ChEBI" id="CHEBI:15378"/>
        <dbReference type="ChEBI" id="CHEBI:30616"/>
        <dbReference type="ChEBI" id="CHEBI:43474"/>
        <dbReference type="ChEBI" id="CHEBI:456216"/>
        <dbReference type="EC" id="7.1.2.2"/>
    </reaction>
</comment>
<evidence type="ECO:0000256" key="7">
    <source>
        <dbReference type="ARBA" id="ARBA00022840"/>
    </source>
</evidence>
<keyword evidence="5 14" id="KW-0547">Nucleotide-binding</keyword>
<keyword evidence="10 14" id="KW-0472">Membrane</keyword>
<organism evidence="17 18">
    <name type="scientific">Aporhodopirellula aestuarii</name>
    <dbReference type="NCBI Taxonomy" id="2950107"/>
    <lineage>
        <taxon>Bacteria</taxon>
        <taxon>Pseudomonadati</taxon>
        <taxon>Planctomycetota</taxon>
        <taxon>Planctomycetia</taxon>
        <taxon>Pirellulales</taxon>
        <taxon>Pirellulaceae</taxon>
        <taxon>Aporhodopirellula</taxon>
    </lineage>
</organism>
<dbReference type="InterPro" id="IPR038376">
    <property type="entry name" value="ATP_synth_asu_C_sf"/>
</dbReference>
<dbReference type="HAMAP" id="MF_01346">
    <property type="entry name" value="ATP_synth_alpha_bact"/>
    <property type="match status" value="1"/>
</dbReference>
<dbReference type="Gene3D" id="1.20.150.20">
    <property type="entry name" value="ATP synthase alpha/beta chain, C-terminal domain"/>
    <property type="match status" value="1"/>
</dbReference>
<name>A0ABT0U862_9BACT</name>
<dbReference type="NCBIfam" id="TIGR00962">
    <property type="entry name" value="atpA"/>
    <property type="match status" value="1"/>
</dbReference>
<evidence type="ECO:0000256" key="6">
    <source>
        <dbReference type="ARBA" id="ARBA00022781"/>
    </source>
</evidence>
<dbReference type="PROSITE" id="PS00152">
    <property type="entry name" value="ATPASE_ALPHA_BETA"/>
    <property type="match status" value="1"/>
</dbReference>
<evidence type="ECO:0000256" key="10">
    <source>
        <dbReference type="ARBA" id="ARBA00023136"/>
    </source>
</evidence>
<sequence length="515" mass="55103">MSEPSSSIEETVISATGSLRLADAIKPRGVVRRVGDGVAIVAGLQDVRYEELLEFDSGAFGIAFDLRTDELGVILLAGASLVHEGEGVIGLQRLPDLPVGDEALGRILDPLGTPLDEGPPLSGTSRLPLFRAAPEIIQRKSVEQTLWTGVMAVDAAIPIGRGQRELIIGDRNVGKTSLAIDFIAAQRPGDVACVYVLIGQPMSRVRALRDTLERVGALSNTVIIAAYASDSPGLQYLAPLAGASMAESFRDAGGHAAIVYDDLTKYADAYRELALLLDRPPGREAYPGDIFYVHAELLERAAALSNDLGGGSVTAFPLVETTDGDISSYIPTNLISITDGQIYLDTGRFERDFRPAIDIGRSVSRIGAVAQSHAMRKASKNLKIHLSRFEALEKLSRVGLDIDLATQATLRDGTLLRAILRQQRFSPRDVTSQVLALTSVTEHWLGDLPPAKAWIAIEALAGVARNQLPEIATLLDAGQIPDNGWKESLADLVPQALARVTIDSHREASHAKVAA</sequence>
<evidence type="ECO:0000256" key="2">
    <source>
        <dbReference type="ARBA" id="ARBA00004370"/>
    </source>
</evidence>
<dbReference type="EMBL" id="JAMQBK010000047">
    <property type="protein sequence ID" value="MCM2372551.1"/>
    <property type="molecule type" value="Genomic_DNA"/>
</dbReference>
<evidence type="ECO:0000256" key="3">
    <source>
        <dbReference type="ARBA" id="ARBA00008936"/>
    </source>
</evidence>
<dbReference type="InterPro" id="IPR023366">
    <property type="entry name" value="ATP_synth_asu-like_sf"/>
</dbReference>
<dbReference type="EC" id="7.1.2.2" evidence="14"/>
<dbReference type="InterPro" id="IPR020003">
    <property type="entry name" value="ATPase_a/bsu_AS"/>
</dbReference>
<dbReference type="PANTHER" id="PTHR48082:SF2">
    <property type="entry name" value="ATP SYNTHASE SUBUNIT ALPHA, MITOCHONDRIAL"/>
    <property type="match status" value="1"/>
</dbReference>
<feature type="domain" description="ATP synthase alpha subunit C-terminal" evidence="16">
    <location>
        <begin position="371"/>
        <end position="492"/>
    </location>
</feature>
<keyword evidence="4 14" id="KW-0813">Transport</keyword>
<evidence type="ECO:0000256" key="8">
    <source>
        <dbReference type="ARBA" id="ARBA00022967"/>
    </source>
</evidence>
<accession>A0ABT0U862</accession>
<evidence type="ECO:0000256" key="12">
    <source>
        <dbReference type="ARBA" id="ARBA00023310"/>
    </source>
</evidence>
<dbReference type="Pfam" id="PF00006">
    <property type="entry name" value="ATP-synt_ab"/>
    <property type="match status" value="1"/>
</dbReference>
<comment type="subcellular location">
    <subcellularLocation>
        <location evidence="14">Cell membrane</location>
        <topology evidence="14">Peripheral membrane protein</topology>
    </subcellularLocation>
    <subcellularLocation>
        <location evidence="2">Membrane</location>
    </subcellularLocation>
</comment>
<keyword evidence="9 14" id="KW-0406">Ion transport</keyword>
<dbReference type="InterPro" id="IPR027417">
    <property type="entry name" value="P-loop_NTPase"/>
</dbReference>
<protein>
    <recommendedName>
        <fullName evidence="14">ATP synthase subunit alpha</fullName>
        <ecNumber evidence="14">7.1.2.2</ecNumber>
    </recommendedName>
    <alternativeName>
        <fullName evidence="14">ATP synthase F1 sector subunit alpha</fullName>
    </alternativeName>
    <alternativeName>
        <fullName evidence="14">F-ATPase subunit alpha</fullName>
    </alternativeName>
</protein>